<dbReference type="KEGG" id="nnu:104610651"/>
<evidence type="ECO:0000256" key="1">
    <source>
        <dbReference type="ARBA" id="ARBA00023015"/>
    </source>
</evidence>
<dbReference type="PANTHER" id="PTHR31636">
    <property type="entry name" value="OSJNBA0084A10.13 PROTEIN-RELATED"/>
    <property type="match status" value="1"/>
</dbReference>
<dbReference type="OrthoDB" id="677896at2759"/>
<name>A0A1U8BGI8_NELNU</name>
<evidence type="ECO:0000313" key="5">
    <source>
        <dbReference type="Proteomes" id="UP000189703"/>
    </source>
</evidence>
<evidence type="ECO:0000256" key="2">
    <source>
        <dbReference type="ARBA" id="ARBA00023163"/>
    </source>
</evidence>
<evidence type="ECO:0000256" key="3">
    <source>
        <dbReference type="PROSITE-ProRule" id="PRU01191"/>
    </source>
</evidence>
<comment type="caution">
    <text evidence="3">Lacks conserved residue(s) required for the propagation of feature annotation.</text>
</comment>
<protein>
    <submittedName>
        <fullName evidence="6">Scarecrow-like protein 8</fullName>
    </submittedName>
</protein>
<organism evidence="5 6">
    <name type="scientific">Nelumbo nucifera</name>
    <name type="common">Sacred lotus</name>
    <dbReference type="NCBI Taxonomy" id="4432"/>
    <lineage>
        <taxon>Eukaryota</taxon>
        <taxon>Viridiplantae</taxon>
        <taxon>Streptophyta</taxon>
        <taxon>Embryophyta</taxon>
        <taxon>Tracheophyta</taxon>
        <taxon>Spermatophyta</taxon>
        <taxon>Magnoliopsida</taxon>
        <taxon>Proteales</taxon>
        <taxon>Nelumbonaceae</taxon>
        <taxon>Nelumbo</taxon>
    </lineage>
</organism>
<keyword evidence="1" id="KW-0805">Transcription regulation</keyword>
<dbReference type="InterPro" id="IPR005202">
    <property type="entry name" value="TF_GRAS"/>
</dbReference>
<dbReference type="GeneID" id="104610651"/>
<evidence type="ECO:0000256" key="4">
    <source>
        <dbReference type="SAM" id="MobiDB-lite"/>
    </source>
</evidence>
<reference evidence="6" key="1">
    <citation type="submission" date="2025-08" db="UniProtKB">
        <authorList>
            <consortium name="RefSeq"/>
        </authorList>
    </citation>
    <scope>IDENTIFICATION</scope>
</reference>
<dbReference type="GO" id="GO:0006355">
    <property type="term" value="P:regulation of DNA-templated transcription"/>
    <property type="evidence" value="ECO:0000318"/>
    <property type="project" value="GO_Central"/>
</dbReference>
<dbReference type="GO" id="GO:0005634">
    <property type="term" value="C:nucleus"/>
    <property type="evidence" value="ECO:0000318"/>
    <property type="project" value="GO_Central"/>
</dbReference>
<dbReference type="GO" id="GO:0003700">
    <property type="term" value="F:DNA-binding transcription factor activity"/>
    <property type="evidence" value="ECO:0000318"/>
    <property type="project" value="GO_Central"/>
</dbReference>
<feature type="region of interest" description="Leucine repeat II (LRII)" evidence="3">
    <location>
        <begin position="416"/>
        <end position="448"/>
    </location>
</feature>
<feature type="region of interest" description="Disordered" evidence="4">
    <location>
        <begin position="228"/>
        <end position="254"/>
    </location>
</feature>
<dbReference type="RefSeq" id="XP_010275686.1">
    <property type="nucleotide sequence ID" value="XM_010277384.2"/>
</dbReference>
<accession>A0A1U8BGI8</accession>
<dbReference type="PROSITE" id="PS50985">
    <property type="entry name" value="GRAS"/>
    <property type="match status" value="1"/>
</dbReference>
<proteinExistence type="inferred from homology"/>
<dbReference type="FunCoup" id="A0A1U8BGI8">
    <property type="interactions" value="1489"/>
</dbReference>
<gene>
    <name evidence="6" type="primary">LOC104610651</name>
</gene>
<comment type="similarity">
    <text evidence="3">Belongs to the GRAS family.</text>
</comment>
<sequence length="630" mass="69287">MSSGFPGGADIYASKGIGGGSTTTTTTINNGQLQYRSQFQVDGSTPAMLPRRTDAVRNRSLAELERLQLLRQQQRLLLQQQQQQQQQLLGSSFFLRSVKQRSYHHTSPISPLSPVDFHSPEASSNLTFAGRFGLTQHQRPTSQLVNPFNQIKNNNPSCNNPGLSGLSFSNSVPNRTVALESEPDTEKKMRNRLQELEKQLLDDNEEDEGDAASVVTGSEWSETVQNLMNPNQKPVSPSPTSSSSSSSASPSSYSSCSKQSLLDAAAAISEGRTEAALATLARLNQVSNVRGDPEQRLTAYMVSALRSRVNPSENPPPVMELCSEEHMMAMQMLYEVSPCFKLGFMAANLAILEATKDQPNNNVHVVDFDIGQGSQYISLVHALAEQQQAGKPSGVKITAVTEPSNNSNSEADGLRVIGDRLKKLAERVGIGLKFNVVSRKKISDLSRETLGCEEDEALAVNFAFRLYRMPDESVSTENPRDQLLRLVKELGPRVVTVVEQEMNANTAPFVGRVGEACVYYGALFESLDATMPRDAMKRVKVEECLGRKAANTVACEGWERMERCEVFGKWRARMRMAGFEPALGQQVAESMRSRLSSVNRSNPCFTIKEENGGICFGWMGRVLTVASAWR</sequence>
<dbReference type="AlphaFoldDB" id="A0A1U8BGI8"/>
<dbReference type="Pfam" id="PF03514">
    <property type="entry name" value="GRAS"/>
    <property type="match status" value="1"/>
</dbReference>
<dbReference type="OMA" id="NEACGHY"/>
<dbReference type="STRING" id="4432.A0A1U8BGI8"/>
<feature type="region of interest" description="SAW" evidence="3">
    <location>
        <begin position="554"/>
        <end position="630"/>
    </location>
</feature>
<keyword evidence="2" id="KW-0804">Transcription</keyword>
<feature type="short sequence motif" description="VHIID" evidence="3">
    <location>
        <begin position="363"/>
        <end position="367"/>
    </location>
</feature>
<feature type="region of interest" description="Disordered" evidence="4">
    <location>
        <begin position="152"/>
        <end position="171"/>
    </location>
</feature>
<keyword evidence="5" id="KW-1185">Reference proteome</keyword>
<feature type="compositionally biased region" description="Low complexity" evidence="4">
    <location>
        <begin position="234"/>
        <end position="254"/>
    </location>
</feature>
<dbReference type="GO" id="GO:0043565">
    <property type="term" value="F:sequence-specific DNA binding"/>
    <property type="evidence" value="ECO:0000318"/>
    <property type="project" value="GO_Central"/>
</dbReference>
<dbReference type="Proteomes" id="UP000189703">
    <property type="component" value="Unplaced"/>
</dbReference>
<dbReference type="eggNOG" id="ENOG502QRJ6">
    <property type="taxonomic scope" value="Eukaryota"/>
</dbReference>
<evidence type="ECO:0000313" key="6">
    <source>
        <dbReference type="RefSeq" id="XP_010275686.1"/>
    </source>
</evidence>
<dbReference type="InParanoid" id="A0A1U8BGI8"/>